<dbReference type="Gene3D" id="3.10.20.600">
    <property type="match status" value="1"/>
</dbReference>
<dbReference type="InterPro" id="IPR019575">
    <property type="entry name" value="Nuop51_4Fe4S-bd"/>
</dbReference>
<dbReference type="Pfam" id="PF10589">
    <property type="entry name" value="NADH_4Fe-4S"/>
    <property type="match status" value="1"/>
</dbReference>
<keyword evidence="5" id="KW-0411">Iron-sulfur</keyword>
<evidence type="ECO:0000256" key="1">
    <source>
        <dbReference type="ARBA" id="ARBA00007523"/>
    </source>
</evidence>
<evidence type="ECO:0000256" key="2">
    <source>
        <dbReference type="ARBA" id="ARBA00022485"/>
    </source>
</evidence>
<dbReference type="SUPFAM" id="SSF142984">
    <property type="entry name" value="Nqo1 middle domain-like"/>
    <property type="match status" value="1"/>
</dbReference>
<reference evidence="8 9" key="1">
    <citation type="journal article" date="2017" name="Nature">
        <title>Atmospheric trace gases support primary production in Antarctic desert surface soil.</title>
        <authorList>
            <person name="Ji M."/>
            <person name="Greening C."/>
            <person name="Vanwonterghem I."/>
            <person name="Carere C.R."/>
            <person name="Bay S.K."/>
            <person name="Steen J.A."/>
            <person name="Montgomery K."/>
            <person name="Lines T."/>
            <person name="Beardall J."/>
            <person name="van Dorst J."/>
            <person name="Snape I."/>
            <person name="Stott M.B."/>
            <person name="Hugenholtz P."/>
            <person name="Ferrari B.C."/>
        </authorList>
    </citation>
    <scope>NUCLEOTIDE SEQUENCE [LARGE SCALE GENOMIC DNA]</scope>
    <source>
        <strain evidence="8">RRmetagenome_bin12</strain>
    </source>
</reference>
<evidence type="ECO:0000256" key="5">
    <source>
        <dbReference type="ARBA" id="ARBA00023014"/>
    </source>
</evidence>
<sequence length="482" mass="50839">MSVAAEASVASPAMTLLHRVLYPEPMLSLDEYLARGGGKGVTAARAMDPLAIIDRVAASGLRGRGGAGFPTGRKWQTVAENRSPVAPSTVIVNAAEGEPGTFKDRSILRRNPYLVVEGAIIAALAVGADLAIVATKQSFGGEVDRLRDAMEEMEDAGLNEGVGLAVFEGPDEYLYGEESALLESVDGRWPFPRVVPTFRRGVYAGADPDVPEGPALVNNTETLANIPRILIRGPEWFRGVGTEASPGTIVCTVTGYTRQHGVGEVRMGTPLGEVIEAIGGGPRPGRSVKAVMSGVATGVITADRLDTPVSYEGLAAIGSGLGSAGFIVLDDSVDMAAVAAGVARFLAVESCGQCSPCKLDGATLATALATVATSEARDHDYGVIRKRLATVADRSRCFLATQQQVSVGSIVERFADEIEAHVRGGADPVEPELIAELVDIRGGRAILDERHRAKQLDWSFNERDSGTVPVERYQKVAPPWLR</sequence>
<dbReference type="PANTHER" id="PTHR43578:SF3">
    <property type="entry name" value="NADH-QUINONE OXIDOREDUCTASE SUBUNIT F"/>
    <property type="match status" value="1"/>
</dbReference>
<keyword evidence="6" id="KW-0472">Membrane</keyword>
<dbReference type="EMBL" id="QHBU01000220">
    <property type="protein sequence ID" value="PZR79158.1"/>
    <property type="molecule type" value="Genomic_DNA"/>
</dbReference>
<evidence type="ECO:0000313" key="8">
    <source>
        <dbReference type="EMBL" id="PZR79158.1"/>
    </source>
</evidence>
<evidence type="ECO:0000259" key="7">
    <source>
        <dbReference type="SMART" id="SM00928"/>
    </source>
</evidence>
<dbReference type="GO" id="GO:0046872">
    <property type="term" value="F:metal ion binding"/>
    <property type="evidence" value="ECO:0007669"/>
    <property type="project" value="UniProtKB-KW"/>
</dbReference>
<name>A0A2W6A0X3_9BACT</name>
<keyword evidence="3" id="KW-0479">Metal-binding</keyword>
<comment type="similarity">
    <text evidence="1">Belongs to the complex I 51 kDa subunit family.</text>
</comment>
<evidence type="ECO:0000256" key="6">
    <source>
        <dbReference type="SAM" id="Phobius"/>
    </source>
</evidence>
<dbReference type="InterPro" id="IPR011538">
    <property type="entry name" value="Nuo51_FMN-bd"/>
</dbReference>
<evidence type="ECO:0000256" key="4">
    <source>
        <dbReference type="ARBA" id="ARBA00023004"/>
    </source>
</evidence>
<evidence type="ECO:0000256" key="3">
    <source>
        <dbReference type="ARBA" id="ARBA00022723"/>
    </source>
</evidence>
<proteinExistence type="inferred from homology"/>
<dbReference type="GO" id="GO:0051539">
    <property type="term" value="F:4 iron, 4 sulfur cluster binding"/>
    <property type="evidence" value="ECO:0007669"/>
    <property type="project" value="UniProtKB-KW"/>
</dbReference>
<evidence type="ECO:0000313" key="9">
    <source>
        <dbReference type="Proteomes" id="UP000248724"/>
    </source>
</evidence>
<dbReference type="SMART" id="SM00928">
    <property type="entry name" value="NADH_4Fe-4S"/>
    <property type="match status" value="1"/>
</dbReference>
<dbReference type="Proteomes" id="UP000248724">
    <property type="component" value="Unassembled WGS sequence"/>
</dbReference>
<feature type="transmembrane region" description="Helical" evidence="6">
    <location>
        <begin position="113"/>
        <end position="134"/>
    </location>
</feature>
<dbReference type="Gene3D" id="1.20.1440.230">
    <property type="entry name" value="NADH-ubiquinone oxidoreductase 51kDa subunit, iron-sulphur binding domain"/>
    <property type="match status" value="1"/>
</dbReference>
<keyword evidence="2" id="KW-0004">4Fe-4S</keyword>
<dbReference type="SUPFAM" id="SSF142019">
    <property type="entry name" value="Nqo1 FMN-binding domain-like"/>
    <property type="match status" value="1"/>
</dbReference>
<dbReference type="AlphaFoldDB" id="A0A2W6A0X3"/>
<gene>
    <name evidence="8" type="ORF">DLM65_11390</name>
</gene>
<dbReference type="InterPro" id="IPR037207">
    <property type="entry name" value="Nuop51_4Fe4S-bd_sf"/>
</dbReference>
<keyword evidence="6" id="KW-0812">Transmembrane</keyword>
<dbReference type="Gene3D" id="3.40.50.11540">
    <property type="entry name" value="NADH-ubiquinone oxidoreductase 51kDa subunit"/>
    <property type="match status" value="1"/>
</dbReference>
<accession>A0A2W6A0X3</accession>
<feature type="domain" description="NADH-ubiquinone oxidoreductase 51kDa subunit iron-sulphur binding" evidence="7">
    <location>
        <begin position="336"/>
        <end position="381"/>
    </location>
</feature>
<dbReference type="Pfam" id="PF01512">
    <property type="entry name" value="Complex1_51K"/>
    <property type="match status" value="1"/>
</dbReference>
<comment type="caution">
    <text evidence="8">The sequence shown here is derived from an EMBL/GenBank/DDBJ whole genome shotgun (WGS) entry which is preliminary data.</text>
</comment>
<dbReference type="InterPro" id="IPR037225">
    <property type="entry name" value="Nuo51_FMN-bd_sf"/>
</dbReference>
<protein>
    <recommendedName>
        <fullName evidence="7">NADH-ubiquinone oxidoreductase 51kDa subunit iron-sulphur binding domain-containing protein</fullName>
    </recommendedName>
</protein>
<dbReference type="PANTHER" id="PTHR43578">
    <property type="entry name" value="NADH-QUINONE OXIDOREDUCTASE SUBUNIT F"/>
    <property type="match status" value="1"/>
</dbReference>
<keyword evidence="6" id="KW-1133">Transmembrane helix</keyword>
<dbReference type="SUPFAM" id="SSF140490">
    <property type="entry name" value="Nqo1C-terminal domain-like"/>
    <property type="match status" value="1"/>
</dbReference>
<keyword evidence="4" id="KW-0408">Iron</keyword>
<organism evidence="8 9">
    <name type="scientific">Candidatus Aeolococcus gillhamiae</name>
    <dbReference type="NCBI Taxonomy" id="3127015"/>
    <lineage>
        <taxon>Bacteria</taxon>
        <taxon>Bacillati</taxon>
        <taxon>Candidatus Dormiibacterota</taxon>
        <taxon>Candidatus Dormibacteria</taxon>
        <taxon>Candidatus Aeolococcales</taxon>
        <taxon>Candidatus Aeolococcaceae</taxon>
        <taxon>Candidatus Aeolococcus</taxon>
    </lineage>
</organism>